<dbReference type="EMBL" id="CP080333">
    <property type="protein sequence ID" value="QYL16232.1"/>
    <property type="molecule type" value="Genomic_DNA"/>
</dbReference>
<proteinExistence type="predicted"/>
<evidence type="ECO:0000313" key="2">
    <source>
        <dbReference type="Proteomes" id="UP000825367"/>
    </source>
</evidence>
<name>A0ABX8VEM5_9MYCO</name>
<evidence type="ECO:0000313" key="1">
    <source>
        <dbReference type="EMBL" id="QYL16232.1"/>
    </source>
</evidence>
<reference evidence="1 2" key="1">
    <citation type="submission" date="2021-07" db="EMBL/GenBank/DDBJ databases">
        <title>Whole genome sequencing of non-tuberculosis mycobacteria type-strains.</title>
        <authorList>
            <person name="Igarashi Y."/>
            <person name="Osugi A."/>
            <person name="Mitarai S."/>
        </authorList>
    </citation>
    <scope>NUCLEOTIDE SEQUENCE [LARGE SCALE GENOMIC DNA]</scope>
    <source>
        <strain evidence="1 2">JCM 16370</strain>
    </source>
</reference>
<sequence length="328" mass="37651">MRDPHQGLRSHRRTQFYIREAAENDANLVDRLNRLQRDQLRWGNFYGHMFTEDAEQILPWGDDPDSGFSVAIEPYNSDVEELITDGLISPTGPSSTLETALRYHLSWVADMMLRGQAVYEIDLLSDADGKKVAFRTGWIPQGTIDKRKGRYIQYVPEELGDGRKHKGCYYVELNENMLIWPRLPRSMRSTLRRAASTLAEASAQQSTPSVMLRARVQEFNLTQFKNKQAREVLSATRDLGWHARWLFDEQMTSPYIVWRHLEFQRFKISIRDAGITNLNRALALAGAEVGFKARLVLDGAITERDVDRAQNELRAGSRPLTELLSMHA</sequence>
<dbReference type="Proteomes" id="UP000825367">
    <property type="component" value="Chromosome"/>
</dbReference>
<accession>A0ABX8VEM5</accession>
<protein>
    <submittedName>
        <fullName evidence="1">Uncharacterized protein</fullName>
    </submittedName>
</protein>
<organism evidence="1 2">
    <name type="scientific">Mycolicibacterium pallens</name>
    <dbReference type="NCBI Taxonomy" id="370524"/>
    <lineage>
        <taxon>Bacteria</taxon>
        <taxon>Bacillati</taxon>
        <taxon>Actinomycetota</taxon>
        <taxon>Actinomycetes</taxon>
        <taxon>Mycobacteriales</taxon>
        <taxon>Mycobacteriaceae</taxon>
        <taxon>Mycolicibacterium</taxon>
    </lineage>
</organism>
<dbReference type="RefSeq" id="WP_125477497.1">
    <property type="nucleotide sequence ID" value="NZ_BAAAVX010000087.1"/>
</dbReference>
<keyword evidence="2" id="KW-1185">Reference proteome</keyword>
<gene>
    <name evidence="1" type="ORF">K0O64_24925</name>
</gene>